<evidence type="ECO:0000256" key="5">
    <source>
        <dbReference type="ARBA" id="ARBA00022723"/>
    </source>
</evidence>
<keyword evidence="8" id="KW-0460">Magnesium</keyword>
<dbReference type="GO" id="GO:0044716">
    <property type="term" value="F:8-oxo-GDP phosphatase activity"/>
    <property type="evidence" value="ECO:0007669"/>
    <property type="project" value="TreeGrafter"/>
</dbReference>
<keyword evidence="3" id="KW-0515">Mutator protein</keyword>
<evidence type="ECO:0000313" key="18">
    <source>
        <dbReference type="EMBL" id="GHB85119.1"/>
    </source>
</evidence>
<keyword evidence="5" id="KW-0479">Metal-binding</keyword>
<evidence type="ECO:0000256" key="11">
    <source>
        <dbReference type="ARBA" id="ARBA00036904"/>
    </source>
</evidence>
<comment type="catalytic activity">
    <reaction evidence="10">
        <text>8-oxo-dGTP + H2O = 8-oxo-dGMP + diphosphate + H(+)</text>
        <dbReference type="Rhea" id="RHEA:31575"/>
        <dbReference type="ChEBI" id="CHEBI:15377"/>
        <dbReference type="ChEBI" id="CHEBI:15378"/>
        <dbReference type="ChEBI" id="CHEBI:33019"/>
        <dbReference type="ChEBI" id="CHEBI:63224"/>
        <dbReference type="ChEBI" id="CHEBI:77896"/>
        <dbReference type="EC" id="3.6.1.55"/>
    </reaction>
</comment>
<dbReference type="PROSITE" id="PS51462">
    <property type="entry name" value="NUDIX"/>
    <property type="match status" value="1"/>
</dbReference>
<evidence type="ECO:0000256" key="14">
    <source>
        <dbReference type="ARBA" id="ARBA00041592"/>
    </source>
</evidence>
<evidence type="ECO:0000256" key="1">
    <source>
        <dbReference type="ARBA" id="ARBA00001946"/>
    </source>
</evidence>
<dbReference type="GO" id="GO:0008413">
    <property type="term" value="F:8-oxo-7,8-dihydroguanosine triphosphate pyrophosphatase activity"/>
    <property type="evidence" value="ECO:0007669"/>
    <property type="project" value="TreeGrafter"/>
</dbReference>
<dbReference type="RefSeq" id="WP_189567832.1">
    <property type="nucleotide sequence ID" value="NZ_JBHMDR010000001.1"/>
</dbReference>
<comment type="cofactor">
    <cofactor evidence="1">
        <name>Mg(2+)</name>
        <dbReference type="ChEBI" id="CHEBI:18420"/>
    </cofactor>
</comment>
<dbReference type="PANTHER" id="PTHR47707">
    <property type="entry name" value="8-OXO-DGTP DIPHOSPHATASE"/>
    <property type="match status" value="1"/>
</dbReference>
<keyword evidence="7" id="KW-0378">Hydrolase</keyword>
<dbReference type="InterPro" id="IPR047127">
    <property type="entry name" value="MutT-like"/>
</dbReference>
<keyword evidence="4" id="KW-0235">DNA replication</keyword>
<evidence type="ECO:0000256" key="13">
    <source>
        <dbReference type="ARBA" id="ARBA00040794"/>
    </source>
</evidence>
<evidence type="ECO:0000256" key="9">
    <source>
        <dbReference type="ARBA" id="ARBA00023204"/>
    </source>
</evidence>
<dbReference type="InterPro" id="IPR020476">
    <property type="entry name" value="Nudix_hydrolase"/>
</dbReference>
<dbReference type="EMBL" id="BMXF01000006">
    <property type="protein sequence ID" value="GHB85119.1"/>
    <property type="molecule type" value="Genomic_DNA"/>
</dbReference>
<dbReference type="EC" id="3.6.1.55" evidence="12"/>
<dbReference type="GO" id="GO:0006260">
    <property type="term" value="P:DNA replication"/>
    <property type="evidence" value="ECO:0007669"/>
    <property type="project" value="UniProtKB-KW"/>
</dbReference>
<dbReference type="Pfam" id="PF00293">
    <property type="entry name" value="NUDIX"/>
    <property type="match status" value="1"/>
</dbReference>
<dbReference type="CDD" id="cd03425">
    <property type="entry name" value="NUDIX_MutT_NudA_like"/>
    <property type="match status" value="1"/>
</dbReference>
<evidence type="ECO:0000256" key="3">
    <source>
        <dbReference type="ARBA" id="ARBA00022457"/>
    </source>
</evidence>
<evidence type="ECO:0000256" key="6">
    <source>
        <dbReference type="ARBA" id="ARBA00022763"/>
    </source>
</evidence>
<name>A0A8J3D7J0_9BACT</name>
<evidence type="ECO:0000256" key="12">
    <source>
        <dbReference type="ARBA" id="ARBA00038905"/>
    </source>
</evidence>
<evidence type="ECO:0000256" key="10">
    <source>
        <dbReference type="ARBA" id="ARBA00035861"/>
    </source>
</evidence>
<accession>A0A8J3D7J0</accession>
<feature type="domain" description="Nudix hydrolase" evidence="17">
    <location>
        <begin position="10"/>
        <end position="134"/>
    </location>
</feature>
<organism evidence="18 19">
    <name type="scientific">Persicitalea jodogahamensis</name>
    <dbReference type="NCBI Taxonomy" id="402147"/>
    <lineage>
        <taxon>Bacteria</taxon>
        <taxon>Pseudomonadati</taxon>
        <taxon>Bacteroidota</taxon>
        <taxon>Cytophagia</taxon>
        <taxon>Cytophagales</taxon>
        <taxon>Spirosomataceae</taxon>
        <taxon>Persicitalea</taxon>
    </lineage>
</organism>
<dbReference type="GO" id="GO:0006281">
    <property type="term" value="P:DNA repair"/>
    <property type="evidence" value="ECO:0007669"/>
    <property type="project" value="UniProtKB-KW"/>
</dbReference>
<dbReference type="PANTHER" id="PTHR47707:SF1">
    <property type="entry name" value="NUDIX HYDROLASE FAMILY PROTEIN"/>
    <property type="match status" value="1"/>
</dbReference>
<comment type="similarity">
    <text evidence="2">Belongs to the Nudix hydrolase family.</text>
</comment>
<evidence type="ECO:0000256" key="15">
    <source>
        <dbReference type="ARBA" id="ARBA00041979"/>
    </source>
</evidence>
<evidence type="ECO:0000256" key="4">
    <source>
        <dbReference type="ARBA" id="ARBA00022705"/>
    </source>
</evidence>
<proteinExistence type="inferred from homology"/>
<dbReference type="GO" id="GO:0044715">
    <property type="term" value="F:8-oxo-dGDP phosphatase activity"/>
    <property type="evidence" value="ECO:0007669"/>
    <property type="project" value="TreeGrafter"/>
</dbReference>
<comment type="caution">
    <text evidence="18">The sequence shown here is derived from an EMBL/GenBank/DDBJ whole genome shotgun (WGS) entry which is preliminary data.</text>
</comment>
<evidence type="ECO:0000256" key="16">
    <source>
        <dbReference type="ARBA" id="ARBA00042798"/>
    </source>
</evidence>
<dbReference type="SUPFAM" id="SSF55811">
    <property type="entry name" value="Nudix"/>
    <property type="match status" value="1"/>
</dbReference>
<dbReference type="Gene3D" id="3.90.79.10">
    <property type="entry name" value="Nucleoside Triphosphate Pyrophosphohydrolase"/>
    <property type="match status" value="1"/>
</dbReference>
<evidence type="ECO:0000313" key="19">
    <source>
        <dbReference type="Proteomes" id="UP000598271"/>
    </source>
</evidence>
<keyword evidence="6" id="KW-0227">DNA damage</keyword>
<dbReference type="PRINTS" id="PR00502">
    <property type="entry name" value="NUDIXFAMILY"/>
</dbReference>
<reference evidence="18 19" key="1">
    <citation type="journal article" date="2014" name="Int. J. Syst. Evol. Microbiol.">
        <title>Complete genome sequence of Corynebacterium casei LMG S-19264T (=DSM 44701T), isolated from a smear-ripened cheese.</title>
        <authorList>
            <consortium name="US DOE Joint Genome Institute (JGI-PGF)"/>
            <person name="Walter F."/>
            <person name="Albersmeier A."/>
            <person name="Kalinowski J."/>
            <person name="Ruckert C."/>
        </authorList>
    </citation>
    <scope>NUCLEOTIDE SEQUENCE [LARGE SCALE GENOMIC DNA]</scope>
    <source>
        <strain evidence="18 19">KCTC 12866</strain>
    </source>
</reference>
<comment type="catalytic activity">
    <reaction evidence="11">
        <text>8-oxo-GTP + H2O = 8-oxo-GMP + diphosphate + H(+)</text>
        <dbReference type="Rhea" id="RHEA:67616"/>
        <dbReference type="ChEBI" id="CHEBI:15377"/>
        <dbReference type="ChEBI" id="CHEBI:15378"/>
        <dbReference type="ChEBI" id="CHEBI:33019"/>
        <dbReference type="ChEBI" id="CHEBI:143553"/>
        <dbReference type="ChEBI" id="CHEBI:145694"/>
    </reaction>
</comment>
<dbReference type="InterPro" id="IPR015797">
    <property type="entry name" value="NUDIX_hydrolase-like_dom_sf"/>
</dbReference>
<keyword evidence="19" id="KW-1185">Reference proteome</keyword>
<gene>
    <name evidence="18" type="ORF">GCM10007390_45520</name>
</gene>
<evidence type="ECO:0000256" key="8">
    <source>
        <dbReference type="ARBA" id="ARBA00022842"/>
    </source>
</evidence>
<evidence type="ECO:0000256" key="7">
    <source>
        <dbReference type="ARBA" id="ARBA00022801"/>
    </source>
</evidence>
<evidence type="ECO:0000256" key="2">
    <source>
        <dbReference type="ARBA" id="ARBA00005582"/>
    </source>
</evidence>
<dbReference type="GO" id="GO:0046872">
    <property type="term" value="F:metal ion binding"/>
    <property type="evidence" value="ECO:0007669"/>
    <property type="project" value="UniProtKB-KW"/>
</dbReference>
<sequence length="164" mass="18880">MPVSDIVLKPLVRVPCAIIERNGRVLAAQRSAGGSLPMKWEFPGGKLEADETEEEGLIREIREELCVEIRIGEKLPVTDRDDIWRTIRLVPFVCELTSEEIILTEHEQILWLSPGELPELDWAEADRDVLANYFKYLDDKRSQPKLRLTRRQPQPFSIFPGKTT</sequence>
<protein>
    <recommendedName>
        <fullName evidence="13">8-oxo-dGTP diphosphatase</fullName>
        <ecNumber evidence="12">3.6.1.55</ecNumber>
    </recommendedName>
    <alternativeName>
        <fullName evidence="16">7,8-dihydro-8-oxoguanine-triphosphatase</fullName>
    </alternativeName>
    <alternativeName>
        <fullName evidence="15">Mutator protein MutT</fullName>
    </alternativeName>
    <alternativeName>
        <fullName evidence="14">dGTP pyrophosphohydrolase</fullName>
    </alternativeName>
</protein>
<keyword evidence="9" id="KW-0234">DNA repair</keyword>
<evidence type="ECO:0000259" key="17">
    <source>
        <dbReference type="PROSITE" id="PS51462"/>
    </source>
</evidence>
<dbReference type="Proteomes" id="UP000598271">
    <property type="component" value="Unassembled WGS sequence"/>
</dbReference>
<dbReference type="AlphaFoldDB" id="A0A8J3D7J0"/>
<dbReference type="GO" id="GO:0035539">
    <property type="term" value="F:8-oxo-7,8-dihydrodeoxyguanosine triphosphate pyrophosphatase activity"/>
    <property type="evidence" value="ECO:0007669"/>
    <property type="project" value="UniProtKB-EC"/>
</dbReference>
<dbReference type="InterPro" id="IPR000086">
    <property type="entry name" value="NUDIX_hydrolase_dom"/>
</dbReference>